<feature type="domain" description="Photosynthesis system II assembly factor Ycf48/Hcf136-like" evidence="3">
    <location>
        <begin position="41"/>
        <end position="122"/>
    </location>
</feature>
<dbReference type="AlphaFoldDB" id="A0A7H1JC21"/>
<evidence type="ECO:0000259" key="3">
    <source>
        <dbReference type="Pfam" id="PF14870"/>
    </source>
</evidence>
<dbReference type="KEGG" id="mard:IBG28_06075"/>
<dbReference type="InterPro" id="IPR028203">
    <property type="entry name" value="PSII_CF48-like_dom"/>
</dbReference>
<feature type="domain" description="Photosynthesis system II assembly factor Ycf48/Hcf136-like" evidence="3">
    <location>
        <begin position="156"/>
        <end position="292"/>
    </location>
</feature>
<dbReference type="OrthoDB" id="9813892at2"/>
<dbReference type="Pfam" id="PF14870">
    <property type="entry name" value="PSII_BNR"/>
    <property type="match status" value="2"/>
</dbReference>
<dbReference type="GO" id="GO:0015979">
    <property type="term" value="P:photosynthesis"/>
    <property type="evidence" value="ECO:0007669"/>
    <property type="project" value="UniProtKB-KW"/>
</dbReference>
<evidence type="ECO:0000313" key="5">
    <source>
        <dbReference type="Proteomes" id="UP000516370"/>
    </source>
</evidence>
<dbReference type="PANTHER" id="PTHR47199">
    <property type="entry name" value="PHOTOSYSTEM II STABILITY/ASSEMBLY FACTOR HCF136, CHLOROPLASTIC"/>
    <property type="match status" value="1"/>
</dbReference>
<dbReference type="EMBL" id="CP061081">
    <property type="protein sequence ID" value="QNT08037.1"/>
    <property type="molecule type" value="Genomic_DNA"/>
</dbReference>
<accession>A0A7H1JC21</accession>
<dbReference type="Proteomes" id="UP000516370">
    <property type="component" value="Chromosome"/>
</dbReference>
<evidence type="ECO:0000256" key="2">
    <source>
        <dbReference type="ARBA" id="ARBA00023276"/>
    </source>
</evidence>
<keyword evidence="5" id="KW-1185">Reference proteome</keyword>
<keyword evidence="2" id="KW-0604">Photosystem II</keyword>
<evidence type="ECO:0000313" key="4">
    <source>
        <dbReference type="EMBL" id="QNT08037.1"/>
    </source>
</evidence>
<dbReference type="SUPFAM" id="SSF110296">
    <property type="entry name" value="Oligoxyloglucan reducing end-specific cellobiohydrolase"/>
    <property type="match status" value="1"/>
</dbReference>
<evidence type="ECO:0000256" key="1">
    <source>
        <dbReference type="ARBA" id="ARBA00022531"/>
    </source>
</evidence>
<reference evidence="4 5" key="1">
    <citation type="submission" date="2020-09" db="EMBL/GenBank/DDBJ databases">
        <title>Complete genome sequence of an Arctic sea ice bacterium Marinomonas arctica BSI20414.</title>
        <authorList>
            <person name="Liao L."/>
            <person name="Chen B."/>
        </authorList>
    </citation>
    <scope>NUCLEOTIDE SEQUENCE [LARGE SCALE GENOMIC DNA]</scope>
    <source>
        <strain evidence="4 5">BSI20414</strain>
    </source>
</reference>
<organism evidence="4 5">
    <name type="scientific">Marinomonas arctica</name>
    <dbReference type="NCBI Taxonomy" id="383750"/>
    <lineage>
        <taxon>Bacteria</taxon>
        <taxon>Pseudomonadati</taxon>
        <taxon>Pseudomonadota</taxon>
        <taxon>Gammaproteobacteria</taxon>
        <taxon>Oceanospirillales</taxon>
        <taxon>Oceanospirillaceae</taxon>
        <taxon>Marinomonas</taxon>
    </lineage>
</organism>
<name>A0A7H1JC21_9GAMM</name>
<dbReference type="Gene3D" id="2.130.10.10">
    <property type="entry name" value="YVTN repeat-like/Quinoprotein amine dehydrogenase"/>
    <property type="match status" value="2"/>
</dbReference>
<dbReference type="InterPro" id="IPR015943">
    <property type="entry name" value="WD40/YVTN_repeat-like_dom_sf"/>
</dbReference>
<dbReference type="GO" id="GO:0009523">
    <property type="term" value="C:photosystem II"/>
    <property type="evidence" value="ECO:0007669"/>
    <property type="project" value="UniProtKB-KW"/>
</dbReference>
<gene>
    <name evidence="4" type="ORF">IBG28_06075</name>
</gene>
<proteinExistence type="predicted"/>
<protein>
    <recommendedName>
        <fullName evidence="3">Photosynthesis system II assembly factor Ycf48/Hcf136-like domain-containing protein</fullName>
    </recommendedName>
</protein>
<keyword evidence="1" id="KW-0602">Photosynthesis</keyword>
<sequence length="349" mass="37866">MGNGRLALFYLIVFFCGRIDVSVAAVADAIDRPAIESNLGVHSVLLSVTSVGDHFIAVGERGLILRSDDDGKSWHQLSSPVSVTLTGVNFFDDENGYAIGHGGIVLRTTNGGKDWKIQLNGQQLAEKLLQQAEKSKDEESIRQATLLIADGPDKPFLDLLVLGRDHLVVVGAYGFAFESIDGGQTWVSWMEQIDNPFGLHLYSIRKQGERILVTGEQGFVALSIDNGQSFETIETPYEGSFFTAQLLGQNEIVLAGLRGNTLVSEDNGLYWKDIKNPISSSIMASFIHSDGQVIMANQAGTLLGLRENRLVPLTRKRLPPLTNVLEKANGSVLALSINGPVSIDVGDFK</sequence>
<dbReference type="PANTHER" id="PTHR47199:SF2">
    <property type="entry name" value="PHOTOSYSTEM II STABILITY_ASSEMBLY FACTOR HCF136, CHLOROPLASTIC"/>
    <property type="match status" value="1"/>
</dbReference>